<dbReference type="EMBL" id="MU128913">
    <property type="protein sequence ID" value="KAF9520154.1"/>
    <property type="molecule type" value="Genomic_DNA"/>
</dbReference>
<feature type="region of interest" description="Disordered" evidence="1">
    <location>
        <begin position="1"/>
        <end position="40"/>
    </location>
</feature>
<comment type="caution">
    <text evidence="2">The sequence shown here is derived from an EMBL/GenBank/DDBJ whole genome shotgun (WGS) entry which is preliminary data.</text>
</comment>
<keyword evidence="3" id="KW-1185">Reference proteome</keyword>
<feature type="compositionally biased region" description="Low complexity" evidence="1">
    <location>
        <begin position="69"/>
        <end position="83"/>
    </location>
</feature>
<organism evidence="2 3">
    <name type="scientific">Hydnum rufescens UP504</name>
    <dbReference type="NCBI Taxonomy" id="1448309"/>
    <lineage>
        <taxon>Eukaryota</taxon>
        <taxon>Fungi</taxon>
        <taxon>Dikarya</taxon>
        <taxon>Basidiomycota</taxon>
        <taxon>Agaricomycotina</taxon>
        <taxon>Agaricomycetes</taxon>
        <taxon>Cantharellales</taxon>
        <taxon>Hydnaceae</taxon>
        <taxon>Hydnum</taxon>
    </lineage>
</organism>
<evidence type="ECO:0000313" key="3">
    <source>
        <dbReference type="Proteomes" id="UP000886523"/>
    </source>
</evidence>
<accession>A0A9P6B9X8</accession>
<feature type="compositionally biased region" description="Basic and acidic residues" evidence="1">
    <location>
        <begin position="1"/>
        <end position="12"/>
    </location>
</feature>
<protein>
    <submittedName>
        <fullName evidence="2">Uncharacterized protein</fullName>
    </submittedName>
</protein>
<proteinExistence type="predicted"/>
<reference evidence="2" key="1">
    <citation type="journal article" date="2020" name="Nat. Commun.">
        <title>Large-scale genome sequencing of mycorrhizal fungi provides insights into the early evolution of symbiotic traits.</title>
        <authorList>
            <person name="Miyauchi S."/>
            <person name="Kiss E."/>
            <person name="Kuo A."/>
            <person name="Drula E."/>
            <person name="Kohler A."/>
            <person name="Sanchez-Garcia M."/>
            <person name="Morin E."/>
            <person name="Andreopoulos B."/>
            <person name="Barry K.W."/>
            <person name="Bonito G."/>
            <person name="Buee M."/>
            <person name="Carver A."/>
            <person name="Chen C."/>
            <person name="Cichocki N."/>
            <person name="Clum A."/>
            <person name="Culley D."/>
            <person name="Crous P.W."/>
            <person name="Fauchery L."/>
            <person name="Girlanda M."/>
            <person name="Hayes R.D."/>
            <person name="Keri Z."/>
            <person name="LaButti K."/>
            <person name="Lipzen A."/>
            <person name="Lombard V."/>
            <person name="Magnuson J."/>
            <person name="Maillard F."/>
            <person name="Murat C."/>
            <person name="Nolan M."/>
            <person name="Ohm R.A."/>
            <person name="Pangilinan J."/>
            <person name="Pereira M.F."/>
            <person name="Perotto S."/>
            <person name="Peter M."/>
            <person name="Pfister S."/>
            <person name="Riley R."/>
            <person name="Sitrit Y."/>
            <person name="Stielow J.B."/>
            <person name="Szollosi G."/>
            <person name="Zifcakova L."/>
            <person name="Stursova M."/>
            <person name="Spatafora J.W."/>
            <person name="Tedersoo L."/>
            <person name="Vaario L.M."/>
            <person name="Yamada A."/>
            <person name="Yan M."/>
            <person name="Wang P."/>
            <person name="Xu J."/>
            <person name="Bruns T."/>
            <person name="Baldrian P."/>
            <person name="Vilgalys R."/>
            <person name="Dunand C."/>
            <person name="Henrissat B."/>
            <person name="Grigoriev I.V."/>
            <person name="Hibbett D."/>
            <person name="Nagy L.G."/>
            <person name="Martin F.M."/>
        </authorList>
    </citation>
    <scope>NUCLEOTIDE SEQUENCE</scope>
    <source>
        <strain evidence="2">UP504</strain>
    </source>
</reference>
<feature type="compositionally biased region" description="Low complexity" evidence="1">
    <location>
        <begin position="23"/>
        <end position="40"/>
    </location>
</feature>
<dbReference type="AlphaFoldDB" id="A0A9P6B9X8"/>
<dbReference type="Proteomes" id="UP000886523">
    <property type="component" value="Unassembled WGS sequence"/>
</dbReference>
<name>A0A9P6B9X8_9AGAM</name>
<evidence type="ECO:0000256" key="1">
    <source>
        <dbReference type="SAM" id="MobiDB-lite"/>
    </source>
</evidence>
<gene>
    <name evidence="2" type="ORF">BS47DRAFT_847159</name>
</gene>
<evidence type="ECO:0000313" key="2">
    <source>
        <dbReference type="EMBL" id="KAF9520154.1"/>
    </source>
</evidence>
<feature type="region of interest" description="Disordered" evidence="1">
    <location>
        <begin position="61"/>
        <end position="89"/>
    </location>
</feature>
<sequence>MAAQDDRERGGEHGLPNSRIDTDLQSLRDQSSSSHLLSRSLPDLAIHPTSAAAAPYETHVSGDVDTHASSNSNPTPSTPNTTNRHSIRHRRRVQWAISPSSASTVPPQPRNQPENFIPRLSSLDELGIDSFLRTPRCSLSNVKTTNPRPLSPLDSPLYRQLSKDTTPILIMRLPAHPILLMHPPPLIPIPSPGRPNLLHHLRPLPHPLTPVPQLRPTRPPGQPAPCSMIMILLWRTFPLERRKACRLRFTELQHSSAKPIYLSEPTLVKYLVLDGDHVVLLLSRRMEEKANKRRRRRTLRRVGYQPTDDELKI</sequence>